<dbReference type="InterPro" id="IPR015943">
    <property type="entry name" value="WD40/YVTN_repeat-like_dom_sf"/>
</dbReference>
<keyword evidence="2" id="KW-1133">Transmembrane helix</keyword>
<feature type="repeat" description="WD" evidence="1">
    <location>
        <begin position="1297"/>
        <end position="1339"/>
    </location>
</feature>
<keyword evidence="1" id="KW-0853">WD repeat</keyword>
<feature type="repeat" description="WD" evidence="1">
    <location>
        <begin position="1340"/>
        <end position="1381"/>
    </location>
</feature>
<organism evidence="4 5">
    <name type="scientific">Phytohabitans aurantiacus</name>
    <dbReference type="NCBI Taxonomy" id="3016789"/>
    <lineage>
        <taxon>Bacteria</taxon>
        <taxon>Bacillati</taxon>
        <taxon>Actinomycetota</taxon>
        <taxon>Actinomycetes</taxon>
        <taxon>Micromonosporales</taxon>
        <taxon>Micromonosporaceae</taxon>
    </lineage>
</organism>
<dbReference type="Gene3D" id="2.130.10.10">
    <property type="entry name" value="YVTN repeat-like/Quinoprotein amine dehydrogenase"/>
    <property type="match status" value="4"/>
</dbReference>
<dbReference type="Pfam" id="PF00400">
    <property type="entry name" value="WD40"/>
    <property type="match status" value="5"/>
</dbReference>
<evidence type="ECO:0000313" key="4">
    <source>
        <dbReference type="EMBL" id="GLH95990.1"/>
    </source>
</evidence>
<keyword evidence="2" id="KW-0472">Membrane</keyword>
<dbReference type="CDD" id="cd00200">
    <property type="entry name" value="WD40"/>
    <property type="match status" value="2"/>
</dbReference>
<dbReference type="PROSITE" id="PS50294">
    <property type="entry name" value="WD_REPEATS_REGION"/>
    <property type="match status" value="2"/>
</dbReference>
<keyword evidence="5" id="KW-1185">Reference proteome</keyword>
<proteinExistence type="predicted"/>
<comment type="caution">
    <text evidence="4">The sequence shown here is derived from an EMBL/GenBank/DDBJ whole genome shotgun (WGS) entry which is preliminary data.</text>
</comment>
<dbReference type="InterPro" id="IPR049052">
    <property type="entry name" value="nSTAND1"/>
</dbReference>
<dbReference type="SUPFAM" id="SSF50998">
    <property type="entry name" value="Quinoprotein alcohol dehydrogenase-like"/>
    <property type="match status" value="1"/>
</dbReference>
<evidence type="ECO:0000259" key="3">
    <source>
        <dbReference type="Pfam" id="PF20703"/>
    </source>
</evidence>
<dbReference type="EMBL" id="BSDI01000005">
    <property type="protein sequence ID" value="GLH95990.1"/>
    <property type="molecule type" value="Genomic_DNA"/>
</dbReference>
<reference evidence="4" key="1">
    <citation type="submission" date="2022-12" db="EMBL/GenBank/DDBJ databases">
        <title>New Phytohabitans aurantiacus sp. RD004123 nov., an actinomycete isolated from soil.</title>
        <authorList>
            <person name="Triningsih D.W."/>
            <person name="Harunari E."/>
            <person name="Igarashi Y."/>
        </authorList>
    </citation>
    <scope>NUCLEOTIDE SEQUENCE</scope>
    <source>
        <strain evidence="4">RD004123</strain>
    </source>
</reference>
<protein>
    <recommendedName>
        <fullName evidence="3">Novel STAND NTPase 1 domain-containing protein</fullName>
    </recommendedName>
</protein>
<feature type="transmembrane region" description="Helical" evidence="2">
    <location>
        <begin position="35"/>
        <end position="54"/>
    </location>
</feature>
<gene>
    <name evidence="4" type="ORF">Pa4123_12630</name>
</gene>
<feature type="repeat" description="WD" evidence="1">
    <location>
        <begin position="818"/>
        <end position="860"/>
    </location>
</feature>
<dbReference type="SUPFAM" id="SSF82171">
    <property type="entry name" value="DPP6 N-terminal domain-like"/>
    <property type="match status" value="1"/>
</dbReference>
<evidence type="ECO:0000313" key="5">
    <source>
        <dbReference type="Proteomes" id="UP001144280"/>
    </source>
</evidence>
<dbReference type="RefSeq" id="WP_281893110.1">
    <property type="nucleotide sequence ID" value="NZ_BSDI01000005.1"/>
</dbReference>
<dbReference type="InterPro" id="IPR001680">
    <property type="entry name" value="WD40_rpt"/>
</dbReference>
<sequence length="1392" mass="145542">MPLGEDQEVAVEQARRGVRAWVRDAGRRAGRTTPYTVLALLVAAAVAPVAAVTLGASAAYTALLGQIGAIGAGHFGALLSDTANRLRRRTPQPTGEQWREAVAEALAPALAANDERAQALRVEVSQVLRGVDAVAVAFAESIAESGTGSQELREQLAAAVSVLGVEIDELRWLVHDAVAALDGLQEDVAVQNSVHREQVDLTRRVYVAVTQLRQEVLRGPAASAPAATPDEPHTPPDPLAACPFPGLASFQPEDEEWFFGRDGATAELLARLAEQVTGGAPLVVTGASGVGKSSLVRAGLLPAVARGGLPVAGSESWPWLLMTPGAKPLTELAARTAALAGVSAVDALRQLRDGPDAYGALATQAALAARPPDGPADDRGPRLVVVVDQFEELFTLCADPAERELFATALASAGPALVVLAVRSDFFPQCTSLRPLLPALAAGPAVVSPLGVGELRSAVVGPAERAGLELESGLVELLLTELGARDGGYESGAVPLLAHALRSTWLRRQGRRLTIEGYRSAGGVRDAVADTAERIYVSLDDGGKARLRAGLLGLVAIVEGAGAVRRRGPRSSMTPEVLDRLVRARLVTADANSIEISHEVLLSAWPRLADWLEQDRHAIVTRQRLTEAAHYWAESDEDSDALYRGARLAAAQDWAAGRDGVGEVERRFLDASEAAAEAVLISERRRGRRLRRLVAGLATALAVAVAAAGFAVEQRSEAQRRADDALSRQYAAESLASVEGDQARAIQLALSAWRTSQTPQARGALLSAQMLPFTGRLGNQPGGLAVALSGDGTRAAVGHGDGAVRLWDAAEHRLLRELTGHGAQMGSMAFSPDGTMLATGALEANGVRVWDATSGDQIRVLAAAGFVAWLPDGGLAAFAVSTAGKPVIGVFDPRTGATRAELPVGDIVSDLGVSPDGRYLAAGLPKSGGIRVWRLSDRAVIADLRVNQAESAVPLAFSPTGELAGAGLDGEIRVWRLPDGALVRTLRRLEGGTVGQLAYTPDGFLLATGGGRDLAAWDADTGVPVTSYTGFEGTPLDVAVAANGKVVAATGLDDTTILWQRATAWLPHTTAVFDARFDGTGRRLATAATDGMVRLWDTGSREVVATLPHQAAVDDIAWSPDGTLATVTVDGTVRLWGADGRERHRFTVAPRRPGSLAFAPDGGTLAVSAGQPLDTGGGGEQPGPEYTLHVWDARSGAERGGLDLGTAGTDAITFTHDGAHLLAATYDLELVSASETRAEAVLRRWRTDDLTELSSVPLGDEQVMDLSVSPDGGTLAVVGTGRSVRLWRLDGGGWRTIAEHPAPIREAAFSPDGATLATVTRNDTVIRLWDVRTGNLSANLTGQASLLNAVDFAPDGRTLATAASGASVGLWTLDVREVTDRLCRVVGDHPSC</sequence>
<dbReference type="Pfam" id="PF20703">
    <property type="entry name" value="nSTAND1"/>
    <property type="match status" value="1"/>
</dbReference>
<evidence type="ECO:0000256" key="1">
    <source>
        <dbReference type="PROSITE-ProRule" id="PRU00221"/>
    </source>
</evidence>
<feature type="repeat" description="WD" evidence="1">
    <location>
        <begin position="785"/>
        <end position="817"/>
    </location>
</feature>
<feature type="transmembrane region" description="Helical" evidence="2">
    <location>
        <begin position="693"/>
        <end position="712"/>
    </location>
</feature>
<dbReference type="PANTHER" id="PTHR19879:SF9">
    <property type="entry name" value="TRANSCRIPTION INITIATION FACTOR TFIID SUBUNIT 5"/>
    <property type="match status" value="1"/>
</dbReference>
<accession>A0ABQ5QNZ8</accession>
<dbReference type="InterPro" id="IPR011047">
    <property type="entry name" value="Quinoprotein_ADH-like_sf"/>
</dbReference>
<name>A0ABQ5QNZ8_9ACTN</name>
<dbReference type="SMART" id="SM00320">
    <property type="entry name" value="WD40"/>
    <property type="match status" value="11"/>
</dbReference>
<feature type="repeat" description="WD" evidence="1">
    <location>
        <begin position="1106"/>
        <end position="1136"/>
    </location>
</feature>
<evidence type="ECO:0000256" key="2">
    <source>
        <dbReference type="SAM" id="Phobius"/>
    </source>
</evidence>
<dbReference type="PROSITE" id="PS50082">
    <property type="entry name" value="WD_REPEATS_2"/>
    <property type="match status" value="6"/>
</dbReference>
<feature type="transmembrane region" description="Helical" evidence="2">
    <location>
        <begin position="60"/>
        <end position="79"/>
    </location>
</feature>
<feature type="domain" description="Novel STAND NTPase 1" evidence="3">
    <location>
        <begin position="243"/>
        <end position="639"/>
    </location>
</feature>
<feature type="repeat" description="WD" evidence="1">
    <location>
        <begin position="1065"/>
        <end position="1106"/>
    </location>
</feature>
<dbReference type="PANTHER" id="PTHR19879">
    <property type="entry name" value="TRANSCRIPTION INITIATION FACTOR TFIID"/>
    <property type="match status" value="1"/>
</dbReference>
<keyword evidence="2" id="KW-0812">Transmembrane</keyword>
<dbReference type="Proteomes" id="UP001144280">
    <property type="component" value="Unassembled WGS sequence"/>
</dbReference>